<protein>
    <submittedName>
        <fullName evidence="1">Uncharacterized protein</fullName>
    </submittedName>
</protein>
<proteinExistence type="predicted"/>
<comment type="caution">
    <text evidence="1">The sequence shown here is derived from an EMBL/GenBank/DDBJ whole genome shotgun (WGS) entry which is preliminary data.</text>
</comment>
<dbReference type="Proteomes" id="UP000318571">
    <property type="component" value="Chromosome 8"/>
</dbReference>
<reference evidence="1 2" key="1">
    <citation type="journal article" date="2018" name="Nat. Ecol. Evol.">
        <title>Genomic signatures of mitonuclear coevolution across populations of Tigriopus californicus.</title>
        <authorList>
            <person name="Barreto F.S."/>
            <person name="Watson E.T."/>
            <person name="Lima T.G."/>
            <person name="Willett C.S."/>
            <person name="Edmands S."/>
            <person name="Li W."/>
            <person name="Burton R.S."/>
        </authorList>
    </citation>
    <scope>NUCLEOTIDE SEQUENCE [LARGE SCALE GENOMIC DNA]</scope>
    <source>
        <strain evidence="1 2">San Diego</strain>
    </source>
</reference>
<sequence length="146" mass="16386">IIVAYREDFFPDSNGLQDYRYLAGPRSNPASPINPGRAKLSLPSNVLGEINLKQRTGGGNFGDQPQFGPEESLRIPNTIDEVARDLKQEFAQRHPSFGSFGYPMGSMQMPTGAPWTYPMPIPIPYIMPIYMPMPQMGLPRQPTMWK</sequence>
<name>A0A553N954_TIGCA</name>
<gene>
    <name evidence="1" type="ORF">TCAL_16311</name>
</gene>
<dbReference type="AlphaFoldDB" id="A0A553N954"/>
<dbReference type="EMBL" id="VCGU01000459">
    <property type="protein sequence ID" value="TRY61952.1"/>
    <property type="molecule type" value="Genomic_DNA"/>
</dbReference>
<evidence type="ECO:0000313" key="2">
    <source>
        <dbReference type="Proteomes" id="UP000318571"/>
    </source>
</evidence>
<accession>A0A553N954</accession>
<keyword evidence="2" id="KW-1185">Reference proteome</keyword>
<feature type="non-terminal residue" evidence="1">
    <location>
        <position position="1"/>
    </location>
</feature>
<organism evidence="1 2">
    <name type="scientific">Tigriopus californicus</name>
    <name type="common">Marine copepod</name>
    <dbReference type="NCBI Taxonomy" id="6832"/>
    <lineage>
        <taxon>Eukaryota</taxon>
        <taxon>Metazoa</taxon>
        <taxon>Ecdysozoa</taxon>
        <taxon>Arthropoda</taxon>
        <taxon>Crustacea</taxon>
        <taxon>Multicrustacea</taxon>
        <taxon>Hexanauplia</taxon>
        <taxon>Copepoda</taxon>
        <taxon>Harpacticoida</taxon>
        <taxon>Harpacticidae</taxon>
        <taxon>Tigriopus</taxon>
    </lineage>
</organism>
<evidence type="ECO:0000313" key="1">
    <source>
        <dbReference type="EMBL" id="TRY61952.1"/>
    </source>
</evidence>